<comment type="caution">
    <text evidence="1">The sequence shown here is derived from an EMBL/GenBank/DDBJ whole genome shotgun (WGS) entry which is preliminary data.</text>
</comment>
<reference evidence="2" key="1">
    <citation type="journal article" date="2019" name="Int. J. Syst. Evol. Microbiol.">
        <title>The Global Catalogue of Microorganisms (GCM) 10K type strain sequencing project: providing services to taxonomists for standard genome sequencing and annotation.</title>
        <authorList>
            <consortium name="The Broad Institute Genomics Platform"/>
            <consortium name="The Broad Institute Genome Sequencing Center for Infectious Disease"/>
            <person name="Wu L."/>
            <person name="Ma J."/>
        </authorList>
    </citation>
    <scope>NUCLEOTIDE SEQUENCE [LARGE SCALE GENOMIC DNA]</scope>
    <source>
        <strain evidence="2">JCM 14370</strain>
    </source>
</reference>
<dbReference type="InterPro" id="IPR010982">
    <property type="entry name" value="Lambda_DNA-bd_dom_sf"/>
</dbReference>
<evidence type="ECO:0000313" key="2">
    <source>
        <dbReference type="Proteomes" id="UP000632222"/>
    </source>
</evidence>
<accession>A0ABQ2D5S4</accession>
<dbReference type="Proteomes" id="UP000632222">
    <property type="component" value="Unassembled WGS sequence"/>
</dbReference>
<dbReference type="SUPFAM" id="SSF47413">
    <property type="entry name" value="lambda repressor-like DNA-binding domains"/>
    <property type="match status" value="1"/>
</dbReference>
<gene>
    <name evidence="1" type="ORF">GCM10008938_32960</name>
</gene>
<dbReference type="RefSeq" id="WP_189004331.1">
    <property type="nucleotide sequence ID" value="NZ_BMOD01000014.1"/>
</dbReference>
<sequence>MFRSIPNVPIPLQKAQQQLGLYLLLEMQSQGDTLHSLAHDTKLCPEMLRQLVHGQHPLKAEHAIKLAHHWQISPETLIHWQQDIDSLMVSAQPLDLSV</sequence>
<evidence type="ECO:0000313" key="1">
    <source>
        <dbReference type="EMBL" id="GGJ44084.1"/>
    </source>
</evidence>
<evidence type="ECO:0008006" key="3">
    <source>
        <dbReference type="Google" id="ProtNLM"/>
    </source>
</evidence>
<keyword evidence="2" id="KW-1185">Reference proteome</keyword>
<dbReference type="EMBL" id="BMOD01000014">
    <property type="protein sequence ID" value="GGJ44084.1"/>
    <property type="molecule type" value="Genomic_DNA"/>
</dbReference>
<proteinExistence type="predicted"/>
<protein>
    <recommendedName>
        <fullName evidence="3">HTH cro/C1-type domain-containing protein</fullName>
    </recommendedName>
</protein>
<organism evidence="1 2">
    <name type="scientific">Deinococcus roseus</name>
    <dbReference type="NCBI Taxonomy" id="392414"/>
    <lineage>
        <taxon>Bacteria</taxon>
        <taxon>Thermotogati</taxon>
        <taxon>Deinococcota</taxon>
        <taxon>Deinococci</taxon>
        <taxon>Deinococcales</taxon>
        <taxon>Deinococcaceae</taxon>
        <taxon>Deinococcus</taxon>
    </lineage>
</organism>
<dbReference type="Gene3D" id="1.10.260.40">
    <property type="entry name" value="lambda repressor-like DNA-binding domains"/>
    <property type="match status" value="1"/>
</dbReference>
<name>A0ABQ2D5S4_9DEIO</name>